<organism evidence="1">
    <name type="scientific">candidate division CPR1 bacterium ADurb.Bin160</name>
    <dbReference type="NCBI Taxonomy" id="1852826"/>
    <lineage>
        <taxon>Bacteria</taxon>
        <taxon>candidate division CPR1</taxon>
    </lineage>
</organism>
<proteinExistence type="predicted"/>
<dbReference type="Proteomes" id="UP000485621">
    <property type="component" value="Unassembled WGS sequence"/>
</dbReference>
<gene>
    <name evidence="1" type="ORF">BWY04_00711</name>
</gene>
<dbReference type="AlphaFoldDB" id="A0A1V5ZN22"/>
<sequence length="71" mass="8140">MIYKKKQLLPPLIIETYSLSARILKPFWESSSQSNNPAVFTQDPAGHENHIDIFIVVFTKNKNITLLGLRN</sequence>
<reference evidence="1" key="1">
    <citation type="submission" date="2017-02" db="EMBL/GenBank/DDBJ databases">
        <title>Delving into the versatile metabolic prowess of the omnipresent phylum Bacteroidetes.</title>
        <authorList>
            <person name="Nobu M.K."/>
            <person name="Mei R."/>
            <person name="Narihiro T."/>
            <person name="Kuroda K."/>
            <person name="Liu W.-T."/>
        </authorList>
    </citation>
    <scope>NUCLEOTIDE SEQUENCE</scope>
    <source>
        <strain evidence="1">ADurb.Bin160</strain>
    </source>
</reference>
<dbReference type="EMBL" id="MWDB01000013">
    <property type="protein sequence ID" value="OQB41615.1"/>
    <property type="molecule type" value="Genomic_DNA"/>
</dbReference>
<comment type="caution">
    <text evidence="1">The sequence shown here is derived from an EMBL/GenBank/DDBJ whole genome shotgun (WGS) entry which is preliminary data.</text>
</comment>
<evidence type="ECO:0000313" key="1">
    <source>
        <dbReference type="EMBL" id="OQB41615.1"/>
    </source>
</evidence>
<name>A0A1V5ZN22_9BACT</name>
<protein>
    <submittedName>
        <fullName evidence="1">Uncharacterized protein</fullName>
    </submittedName>
</protein>
<accession>A0A1V5ZN22</accession>